<dbReference type="PANTHER" id="PTHR33116:SF86">
    <property type="entry name" value="REVERSE TRANSCRIPTASE DOMAIN-CONTAINING PROTEIN"/>
    <property type="match status" value="1"/>
</dbReference>
<protein>
    <recommendedName>
        <fullName evidence="1">Reverse transcriptase domain-containing protein</fullName>
    </recommendedName>
</protein>
<sequence length="202" mass="23539">MSKAYDRVEWDFIKNMMKMLGFCNRWIELIMRCARSMSYLVVNNGIQEAEFKPTRGIKQRDPLSPYLFIICAEGFLRLLNKSKREKRIAGARVGKGELVITHLFFADDNILFRKATMNGARSMKVVINKYESISGQVVNFEKSLIYFSNNMQEDLKEQIGGYLGVRVSNNPEKYLGLPTMVGRRKKWAFIELKERFIQKSKN</sequence>
<keyword evidence="3" id="KW-1185">Reference proteome</keyword>
<comment type="caution">
    <text evidence="2">The sequence shown here is derived from an EMBL/GenBank/DDBJ whole genome shotgun (WGS) entry which is preliminary data.</text>
</comment>
<dbReference type="EMBL" id="JAIQCV010000004">
    <property type="protein sequence ID" value="KAH1106956.1"/>
    <property type="molecule type" value="Genomic_DNA"/>
</dbReference>
<dbReference type="Proteomes" id="UP000828251">
    <property type="component" value="Unassembled WGS sequence"/>
</dbReference>
<dbReference type="SUPFAM" id="SSF56672">
    <property type="entry name" value="DNA/RNA polymerases"/>
    <property type="match status" value="1"/>
</dbReference>
<reference evidence="2 3" key="1">
    <citation type="journal article" date="2021" name="Plant Biotechnol. J.">
        <title>Multi-omics assisted identification of the key and species-specific regulatory components of drought-tolerant mechanisms in Gossypium stocksii.</title>
        <authorList>
            <person name="Yu D."/>
            <person name="Ke L."/>
            <person name="Zhang D."/>
            <person name="Wu Y."/>
            <person name="Sun Y."/>
            <person name="Mei J."/>
            <person name="Sun J."/>
            <person name="Sun Y."/>
        </authorList>
    </citation>
    <scope>NUCLEOTIDE SEQUENCE [LARGE SCALE GENOMIC DNA]</scope>
    <source>
        <strain evidence="3">cv. E1</strain>
        <tissue evidence="2">Leaf</tissue>
    </source>
</reference>
<gene>
    <name evidence="2" type="ORF">J1N35_010724</name>
</gene>
<evidence type="ECO:0000313" key="2">
    <source>
        <dbReference type="EMBL" id="KAH1106956.1"/>
    </source>
</evidence>
<dbReference type="Pfam" id="PF00078">
    <property type="entry name" value="RVT_1"/>
    <property type="match status" value="1"/>
</dbReference>
<accession>A0A9D3W0L0</accession>
<proteinExistence type="predicted"/>
<feature type="domain" description="Reverse transcriptase" evidence="1">
    <location>
        <begin position="1"/>
        <end position="167"/>
    </location>
</feature>
<dbReference type="PANTHER" id="PTHR33116">
    <property type="entry name" value="REVERSE TRANSCRIPTASE ZINC-BINDING DOMAIN-CONTAINING PROTEIN-RELATED-RELATED"/>
    <property type="match status" value="1"/>
</dbReference>
<evidence type="ECO:0000313" key="3">
    <source>
        <dbReference type="Proteomes" id="UP000828251"/>
    </source>
</evidence>
<dbReference type="InterPro" id="IPR000477">
    <property type="entry name" value="RT_dom"/>
</dbReference>
<dbReference type="InterPro" id="IPR043502">
    <property type="entry name" value="DNA/RNA_pol_sf"/>
</dbReference>
<dbReference type="PROSITE" id="PS50878">
    <property type="entry name" value="RT_POL"/>
    <property type="match status" value="1"/>
</dbReference>
<name>A0A9D3W0L0_9ROSI</name>
<dbReference type="OrthoDB" id="1000610at2759"/>
<evidence type="ECO:0000259" key="1">
    <source>
        <dbReference type="PROSITE" id="PS50878"/>
    </source>
</evidence>
<dbReference type="AlphaFoldDB" id="A0A9D3W0L0"/>
<organism evidence="2 3">
    <name type="scientific">Gossypium stocksii</name>
    <dbReference type="NCBI Taxonomy" id="47602"/>
    <lineage>
        <taxon>Eukaryota</taxon>
        <taxon>Viridiplantae</taxon>
        <taxon>Streptophyta</taxon>
        <taxon>Embryophyta</taxon>
        <taxon>Tracheophyta</taxon>
        <taxon>Spermatophyta</taxon>
        <taxon>Magnoliopsida</taxon>
        <taxon>eudicotyledons</taxon>
        <taxon>Gunneridae</taxon>
        <taxon>Pentapetalae</taxon>
        <taxon>rosids</taxon>
        <taxon>malvids</taxon>
        <taxon>Malvales</taxon>
        <taxon>Malvaceae</taxon>
        <taxon>Malvoideae</taxon>
        <taxon>Gossypium</taxon>
    </lineage>
</organism>